<keyword evidence="2" id="KW-1185">Reference proteome</keyword>
<dbReference type="Proteomes" id="UP000183257">
    <property type="component" value="Unassembled WGS sequence"/>
</dbReference>
<dbReference type="STRING" id="76595.SAMN05660313_02046"/>
<accession>A0A1K1PN05</accession>
<dbReference type="AlphaFoldDB" id="A0A1K1PN05"/>
<reference evidence="2" key="1">
    <citation type="submission" date="2016-11" db="EMBL/GenBank/DDBJ databases">
        <authorList>
            <person name="Varghese N."/>
            <person name="Submissions S."/>
        </authorList>
    </citation>
    <scope>NUCLEOTIDE SEQUENCE [LARGE SCALE GENOMIC DNA]</scope>
    <source>
        <strain evidence="2">DSM 24786</strain>
    </source>
</reference>
<dbReference type="RefSeq" id="WP_072303664.1">
    <property type="nucleotide sequence ID" value="NZ_FPIY01000002.1"/>
</dbReference>
<proteinExistence type="predicted"/>
<gene>
    <name evidence="1" type="ORF">SAMN05660313_02046</name>
</gene>
<protein>
    <submittedName>
        <fullName evidence="1">Uncharacterized protein</fullName>
    </submittedName>
</protein>
<organism evidence="1 2">
    <name type="scientific">Cellulophaga fucicola</name>
    <dbReference type="NCBI Taxonomy" id="76595"/>
    <lineage>
        <taxon>Bacteria</taxon>
        <taxon>Pseudomonadati</taxon>
        <taxon>Bacteroidota</taxon>
        <taxon>Flavobacteriia</taxon>
        <taxon>Flavobacteriales</taxon>
        <taxon>Flavobacteriaceae</taxon>
        <taxon>Cellulophaga</taxon>
    </lineage>
</organism>
<dbReference type="EMBL" id="FPIY01000002">
    <property type="protein sequence ID" value="SFW49130.1"/>
    <property type="molecule type" value="Genomic_DNA"/>
</dbReference>
<dbReference type="OrthoDB" id="3078827at2"/>
<name>A0A1K1PN05_9FLAO</name>
<sequence length="88" mass="10081">MAKIAFKSDKFYKYKNAFSVSKNTLQRVWINANPNKLPIDVHSKITGRQTSLYKNFAKSRDRLYLDKMAEIEIKAMTEVGIPKAIAQG</sequence>
<evidence type="ECO:0000313" key="1">
    <source>
        <dbReference type="EMBL" id="SFW49130.1"/>
    </source>
</evidence>
<evidence type="ECO:0000313" key="2">
    <source>
        <dbReference type="Proteomes" id="UP000183257"/>
    </source>
</evidence>